<dbReference type="EnsemblPlants" id="TuG1812G0200001519.01.T03">
    <property type="protein sequence ID" value="TuG1812G0200001519.01.T03.cds262679"/>
    <property type="gene ID" value="TuG1812G0200001519.01"/>
</dbReference>
<evidence type="ECO:0000313" key="3">
    <source>
        <dbReference type="Proteomes" id="UP000015106"/>
    </source>
</evidence>
<keyword evidence="3" id="KW-1185">Reference proteome</keyword>
<protein>
    <submittedName>
        <fullName evidence="2">Uncharacterized protein</fullName>
    </submittedName>
</protein>
<dbReference type="Proteomes" id="UP000015106">
    <property type="component" value="Chromosome 2"/>
</dbReference>
<sequence length="57" mass="6501">MDLLIMKHHGNRAVVRPSLPPRARNPSSRPWRPCTSQAAQDLQHYNDALCFPLPILI</sequence>
<dbReference type="AlphaFoldDB" id="A0A8R7PBR6"/>
<evidence type="ECO:0000313" key="2">
    <source>
        <dbReference type="EnsemblPlants" id="TuG1812G0200001519.01.T03.cds262679"/>
    </source>
</evidence>
<proteinExistence type="predicted"/>
<reference evidence="3" key="1">
    <citation type="journal article" date="2013" name="Nature">
        <title>Draft genome of the wheat A-genome progenitor Triticum urartu.</title>
        <authorList>
            <person name="Ling H.Q."/>
            <person name="Zhao S."/>
            <person name="Liu D."/>
            <person name="Wang J."/>
            <person name="Sun H."/>
            <person name="Zhang C."/>
            <person name="Fan H."/>
            <person name="Li D."/>
            <person name="Dong L."/>
            <person name="Tao Y."/>
            <person name="Gao C."/>
            <person name="Wu H."/>
            <person name="Li Y."/>
            <person name="Cui Y."/>
            <person name="Guo X."/>
            <person name="Zheng S."/>
            <person name="Wang B."/>
            <person name="Yu K."/>
            <person name="Liang Q."/>
            <person name="Yang W."/>
            <person name="Lou X."/>
            <person name="Chen J."/>
            <person name="Feng M."/>
            <person name="Jian J."/>
            <person name="Zhang X."/>
            <person name="Luo G."/>
            <person name="Jiang Y."/>
            <person name="Liu J."/>
            <person name="Wang Z."/>
            <person name="Sha Y."/>
            <person name="Zhang B."/>
            <person name="Wu H."/>
            <person name="Tang D."/>
            <person name="Shen Q."/>
            <person name="Xue P."/>
            <person name="Zou S."/>
            <person name="Wang X."/>
            <person name="Liu X."/>
            <person name="Wang F."/>
            <person name="Yang Y."/>
            <person name="An X."/>
            <person name="Dong Z."/>
            <person name="Zhang K."/>
            <person name="Zhang X."/>
            <person name="Luo M.C."/>
            <person name="Dvorak J."/>
            <person name="Tong Y."/>
            <person name="Wang J."/>
            <person name="Yang H."/>
            <person name="Li Z."/>
            <person name="Wang D."/>
            <person name="Zhang A."/>
            <person name="Wang J."/>
        </authorList>
    </citation>
    <scope>NUCLEOTIDE SEQUENCE</scope>
    <source>
        <strain evidence="3">cv. G1812</strain>
    </source>
</reference>
<dbReference type="Gramene" id="TuG1812G0200001519.01.T03">
    <property type="protein sequence ID" value="TuG1812G0200001519.01.T03.cds262679"/>
    <property type="gene ID" value="TuG1812G0200001519.01"/>
</dbReference>
<reference evidence="2" key="2">
    <citation type="submission" date="2018-03" db="EMBL/GenBank/DDBJ databases">
        <title>The Triticum urartu genome reveals the dynamic nature of wheat genome evolution.</title>
        <authorList>
            <person name="Ling H."/>
            <person name="Ma B."/>
            <person name="Shi X."/>
            <person name="Liu H."/>
            <person name="Dong L."/>
            <person name="Sun H."/>
            <person name="Cao Y."/>
            <person name="Gao Q."/>
            <person name="Zheng S."/>
            <person name="Li Y."/>
            <person name="Yu Y."/>
            <person name="Du H."/>
            <person name="Qi M."/>
            <person name="Li Y."/>
            <person name="Yu H."/>
            <person name="Cui Y."/>
            <person name="Wang N."/>
            <person name="Chen C."/>
            <person name="Wu H."/>
            <person name="Zhao Y."/>
            <person name="Zhang J."/>
            <person name="Li Y."/>
            <person name="Zhou W."/>
            <person name="Zhang B."/>
            <person name="Hu W."/>
            <person name="Eijk M."/>
            <person name="Tang J."/>
            <person name="Witsenboer H."/>
            <person name="Zhao S."/>
            <person name="Li Z."/>
            <person name="Zhang A."/>
            <person name="Wang D."/>
            <person name="Liang C."/>
        </authorList>
    </citation>
    <scope>NUCLEOTIDE SEQUENCE [LARGE SCALE GENOMIC DNA]</scope>
    <source>
        <strain evidence="2">cv. G1812</strain>
    </source>
</reference>
<reference evidence="2" key="3">
    <citation type="submission" date="2022-06" db="UniProtKB">
        <authorList>
            <consortium name="EnsemblPlants"/>
        </authorList>
    </citation>
    <scope>IDENTIFICATION</scope>
</reference>
<name>A0A8R7PBR6_TRIUA</name>
<accession>A0A8R7PBR6</accession>
<evidence type="ECO:0000256" key="1">
    <source>
        <dbReference type="SAM" id="MobiDB-lite"/>
    </source>
</evidence>
<organism evidence="2 3">
    <name type="scientific">Triticum urartu</name>
    <name type="common">Red wild einkorn</name>
    <name type="synonym">Crithodium urartu</name>
    <dbReference type="NCBI Taxonomy" id="4572"/>
    <lineage>
        <taxon>Eukaryota</taxon>
        <taxon>Viridiplantae</taxon>
        <taxon>Streptophyta</taxon>
        <taxon>Embryophyta</taxon>
        <taxon>Tracheophyta</taxon>
        <taxon>Spermatophyta</taxon>
        <taxon>Magnoliopsida</taxon>
        <taxon>Liliopsida</taxon>
        <taxon>Poales</taxon>
        <taxon>Poaceae</taxon>
        <taxon>BOP clade</taxon>
        <taxon>Pooideae</taxon>
        <taxon>Triticodae</taxon>
        <taxon>Triticeae</taxon>
        <taxon>Triticinae</taxon>
        <taxon>Triticum</taxon>
    </lineage>
</organism>
<feature type="region of interest" description="Disordered" evidence="1">
    <location>
        <begin position="15"/>
        <end position="34"/>
    </location>
</feature>